<dbReference type="GO" id="GO:0005975">
    <property type="term" value="P:carbohydrate metabolic process"/>
    <property type="evidence" value="ECO:0007669"/>
    <property type="project" value="InterPro"/>
</dbReference>
<dbReference type="GO" id="GO:0016020">
    <property type="term" value="C:membrane"/>
    <property type="evidence" value="ECO:0007669"/>
    <property type="project" value="TreeGrafter"/>
</dbReference>
<organism evidence="3 4">
    <name type="scientific">Oxobacter pfennigii</name>
    <dbReference type="NCBI Taxonomy" id="36849"/>
    <lineage>
        <taxon>Bacteria</taxon>
        <taxon>Bacillati</taxon>
        <taxon>Bacillota</taxon>
        <taxon>Clostridia</taxon>
        <taxon>Eubacteriales</taxon>
        <taxon>Clostridiaceae</taxon>
        <taxon>Oxobacter</taxon>
    </lineage>
</organism>
<sequence>MFFITVIAAFFFIQGNNHLLLLASPNGSSKASPNQKTNPKSSSSPTNHGWEVKRNNEHKQPEIPKAAKEMLQKYNAYYTGDPDKKTIYLTIDLGYESGNTNAILDVLKANNVKATFFIIKDYFEKNPEIVDRIVKEGHSLQNHTANYLKLHTLSEAKIRKEIMDMHDRIKNRYNIHMKYLRTPYEEWSDPVMKTVKDTGYKTIFWSIACVDWVKEAEAGYIYNSILNNHHNGGIILMHAVSPQSPWAVYMAIKKLQENGYQLKTLDM</sequence>
<evidence type="ECO:0000259" key="2">
    <source>
        <dbReference type="PROSITE" id="PS51677"/>
    </source>
</evidence>
<evidence type="ECO:0000313" key="3">
    <source>
        <dbReference type="EMBL" id="KPU45139.1"/>
    </source>
</evidence>
<dbReference type="InterPro" id="IPR050248">
    <property type="entry name" value="Polysacc_deacetylase_ArnD"/>
</dbReference>
<dbReference type="Gene3D" id="3.20.20.370">
    <property type="entry name" value="Glycoside hydrolase/deacetylase"/>
    <property type="match status" value="1"/>
</dbReference>
<dbReference type="PANTHER" id="PTHR10587">
    <property type="entry name" value="GLYCOSYL TRANSFERASE-RELATED"/>
    <property type="match status" value="1"/>
</dbReference>
<accession>A0A0P8YZ71</accession>
<gene>
    <name evidence="3" type="primary">pdaA_2</name>
    <name evidence="3" type="ORF">OXPF_12660</name>
</gene>
<dbReference type="Pfam" id="PF01522">
    <property type="entry name" value="Polysacc_deac_1"/>
    <property type="match status" value="1"/>
</dbReference>
<reference evidence="3 4" key="1">
    <citation type="submission" date="2015-09" db="EMBL/GenBank/DDBJ databases">
        <title>Genome sequence of Oxobacter pfennigii DSM 3222.</title>
        <authorList>
            <person name="Poehlein A."/>
            <person name="Bengelsdorf F.R."/>
            <person name="Schiel-Bengelsdorf B."/>
            <person name="Duerre P."/>
            <person name="Daniel R."/>
        </authorList>
    </citation>
    <scope>NUCLEOTIDE SEQUENCE [LARGE SCALE GENOMIC DNA]</scope>
    <source>
        <strain evidence="3 4">DSM 3222</strain>
    </source>
</reference>
<name>A0A0P8YZ71_9CLOT</name>
<feature type="region of interest" description="Disordered" evidence="1">
    <location>
        <begin position="26"/>
        <end position="62"/>
    </location>
</feature>
<dbReference type="SUPFAM" id="SSF88713">
    <property type="entry name" value="Glycoside hydrolase/deacetylase"/>
    <property type="match status" value="1"/>
</dbReference>
<protein>
    <submittedName>
        <fullName evidence="3">Peptidoglycan-N-acetylmuramic acid deacetylase PdaA</fullName>
        <ecNumber evidence="3">3.5.1.-</ecNumber>
    </submittedName>
</protein>
<evidence type="ECO:0000313" key="4">
    <source>
        <dbReference type="Proteomes" id="UP000050326"/>
    </source>
</evidence>
<dbReference type="EC" id="3.5.1.-" evidence="3"/>
<comment type="caution">
    <text evidence="3">The sequence shown here is derived from an EMBL/GenBank/DDBJ whole genome shotgun (WGS) entry which is preliminary data.</text>
</comment>
<dbReference type="Proteomes" id="UP000050326">
    <property type="component" value="Unassembled WGS sequence"/>
</dbReference>
<feature type="compositionally biased region" description="Basic and acidic residues" evidence="1">
    <location>
        <begin position="50"/>
        <end position="62"/>
    </location>
</feature>
<dbReference type="AlphaFoldDB" id="A0A0P8YZ71"/>
<dbReference type="GO" id="GO:0016810">
    <property type="term" value="F:hydrolase activity, acting on carbon-nitrogen (but not peptide) bonds"/>
    <property type="evidence" value="ECO:0007669"/>
    <property type="project" value="InterPro"/>
</dbReference>
<keyword evidence="3" id="KW-0378">Hydrolase</keyword>
<feature type="domain" description="NodB homology" evidence="2">
    <location>
        <begin position="85"/>
        <end position="263"/>
    </location>
</feature>
<dbReference type="STRING" id="36849.OXPF_12660"/>
<keyword evidence="4" id="KW-1185">Reference proteome</keyword>
<dbReference type="InterPro" id="IPR011330">
    <property type="entry name" value="Glyco_hydro/deAcase_b/a-brl"/>
</dbReference>
<dbReference type="EMBL" id="LKET01000027">
    <property type="protein sequence ID" value="KPU45139.1"/>
    <property type="molecule type" value="Genomic_DNA"/>
</dbReference>
<dbReference type="PROSITE" id="PS51677">
    <property type="entry name" value="NODB"/>
    <property type="match status" value="1"/>
</dbReference>
<dbReference type="PANTHER" id="PTHR10587:SF78">
    <property type="entry name" value="PEPTIDOGLYCAN-N-ACETYLMURAMIC ACID DEACETYLASE PDAA"/>
    <property type="match status" value="1"/>
</dbReference>
<evidence type="ECO:0000256" key="1">
    <source>
        <dbReference type="SAM" id="MobiDB-lite"/>
    </source>
</evidence>
<feature type="compositionally biased region" description="Polar residues" evidence="1">
    <location>
        <begin position="26"/>
        <end position="47"/>
    </location>
</feature>
<dbReference type="InterPro" id="IPR002509">
    <property type="entry name" value="NODB_dom"/>
</dbReference>
<proteinExistence type="predicted"/>